<reference evidence="3" key="2">
    <citation type="submission" date="2022-07" db="EMBL/GenBank/DDBJ databases">
        <authorList>
            <person name="Goncalves M.F.M."/>
            <person name="Hilario S."/>
            <person name="Van De Peer Y."/>
            <person name="Esteves A.C."/>
            <person name="Alves A."/>
        </authorList>
    </citation>
    <scope>NUCLEOTIDE SEQUENCE</scope>
    <source>
        <strain evidence="3">MUM 19.33</strain>
    </source>
</reference>
<dbReference type="EMBL" id="JAGIXG020000002">
    <property type="protein sequence ID" value="KAI6785273.1"/>
    <property type="molecule type" value="Genomic_DNA"/>
</dbReference>
<comment type="caution">
    <text evidence="3">The sequence shown here is derived from an EMBL/GenBank/DDBJ whole genome shotgun (WGS) entry which is preliminary data.</text>
</comment>
<name>A0A9P9Y8X6_9HYPO</name>
<keyword evidence="4" id="KW-1185">Reference proteome</keyword>
<feature type="coiled-coil region" evidence="1">
    <location>
        <begin position="107"/>
        <end position="134"/>
    </location>
</feature>
<dbReference type="OrthoDB" id="5314201at2759"/>
<evidence type="ECO:0000313" key="3">
    <source>
        <dbReference type="EMBL" id="KAI6785273.1"/>
    </source>
</evidence>
<feature type="compositionally biased region" description="Basic and acidic residues" evidence="2">
    <location>
        <begin position="355"/>
        <end position="367"/>
    </location>
</feature>
<feature type="region of interest" description="Disordered" evidence="2">
    <location>
        <begin position="501"/>
        <end position="525"/>
    </location>
</feature>
<organism evidence="3 4">
    <name type="scientific">Emericellopsis cladophorae</name>
    <dbReference type="NCBI Taxonomy" id="2686198"/>
    <lineage>
        <taxon>Eukaryota</taxon>
        <taxon>Fungi</taxon>
        <taxon>Dikarya</taxon>
        <taxon>Ascomycota</taxon>
        <taxon>Pezizomycotina</taxon>
        <taxon>Sordariomycetes</taxon>
        <taxon>Hypocreomycetidae</taxon>
        <taxon>Hypocreales</taxon>
        <taxon>Bionectriaceae</taxon>
        <taxon>Emericellopsis</taxon>
    </lineage>
</organism>
<sequence>MVAAKGESAQALLSHAVKSHNITVSDKELRRLLSDPKHGHAFAEWALAHLGPSNLLTANELELYHALDQSGDVDSLCAIHDLAEVRAITDDDLERAIMELKSSTEAIVQQTETMKQQKEAMARLMQRTAESEARRRDFEFSRQRRIEAERKHIAAEVEDLSQSLGYRISDLEQQGDDSGKTISHILKDLLASDDKLLRSLQKLGRELKQQDPKEDHKSDKLRDICMRYIKNTVETLRTRLDRIYLDKLNERDHGGQSNVVSSTEVEALREEVESLYSEILPVAQMSVEQQYLEPTLQLMSSRGGQSLGRSASAVSYVHDCLDYLLGRTDLLCGRLEELVSHQTATASLLATAKEELSTSTEPPRRMTPEQPAVSPVRPRAYTTKGGGRRRSSAVIEEPPIDTLLQTLALYIDDDTSHQEQIQSLSKALADRSAKASDVAHSTHESFEATATKYLDDLQRAVQIVEDGVFAETSFGNVKLMDPEMEESIAFLSSETQQIKSRLDQCNTKKGDGKSEKKEDMVRRWG</sequence>
<evidence type="ECO:0000256" key="1">
    <source>
        <dbReference type="SAM" id="Coils"/>
    </source>
</evidence>
<proteinExistence type="predicted"/>
<dbReference type="Proteomes" id="UP001055219">
    <property type="component" value="Unassembled WGS sequence"/>
</dbReference>
<dbReference type="GeneID" id="75833392"/>
<keyword evidence="1" id="KW-0175">Coiled coil</keyword>
<evidence type="ECO:0008006" key="5">
    <source>
        <dbReference type="Google" id="ProtNLM"/>
    </source>
</evidence>
<reference evidence="3" key="1">
    <citation type="journal article" date="2021" name="J Fungi (Basel)">
        <title>Genomic and Metabolomic Analyses of the Marine Fungus Emericellopsis cladophorae: Insights into Saltwater Adaptability Mechanisms and Its Biosynthetic Potential.</title>
        <authorList>
            <person name="Goncalves M.F.M."/>
            <person name="Hilario S."/>
            <person name="Van de Peer Y."/>
            <person name="Esteves A.C."/>
            <person name="Alves A."/>
        </authorList>
    </citation>
    <scope>NUCLEOTIDE SEQUENCE</scope>
    <source>
        <strain evidence="3">MUM 19.33</strain>
    </source>
</reference>
<evidence type="ECO:0000256" key="2">
    <source>
        <dbReference type="SAM" id="MobiDB-lite"/>
    </source>
</evidence>
<dbReference type="RefSeq" id="XP_051366129.1">
    <property type="nucleotide sequence ID" value="XM_051508741.1"/>
</dbReference>
<gene>
    <name evidence="3" type="ORF">J7T54_006915</name>
</gene>
<protein>
    <recommendedName>
        <fullName evidence="5">HAUS augmin-like complex subunit 3 N-terminal domain-containing protein</fullName>
    </recommendedName>
</protein>
<feature type="region of interest" description="Disordered" evidence="2">
    <location>
        <begin position="355"/>
        <end position="392"/>
    </location>
</feature>
<dbReference type="AlphaFoldDB" id="A0A9P9Y8X6"/>
<evidence type="ECO:0000313" key="4">
    <source>
        <dbReference type="Proteomes" id="UP001055219"/>
    </source>
</evidence>
<accession>A0A9P9Y8X6</accession>